<evidence type="ECO:0000313" key="1">
    <source>
        <dbReference type="EMBL" id="KXT40648.1"/>
    </source>
</evidence>
<comment type="caution">
    <text evidence="1">The sequence shown here is derived from an EMBL/GenBank/DDBJ whole genome shotgun (WGS) entry which is preliminary data.</text>
</comment>
<dbReference type="EMBL" id="LTDF01000178">
    <property type="protein sequence ID" value="KXT40648.1"/>
    <property type="molecule type" value="Genomic_DNA"/>
</dbReference>
<gene>
    <name evidence="1" type="ORF">HMPREF2531_05425</name>
</gene>
<protein>
    <submittedName>
        <fullName evidence="1">Uncharacterized protein</fullName>
    </submittedName>
</protein>
<accession>A0A139KN69</accession>
<organism evidence="1">
    <name type="scientific">Bacteroides intestinalis</name>
    <dbReference type="NCBI Taxonomy" id="329854"/>
    <lineage>
        <taxon>Bacteria</taxon>
        <taxon>Pseudomonadati</taxon>
        <taxon>Bacteroidota</taxon>
        <taxon>Bacteroidia</taxon>
        <taxon>Bacteroidales</taxon>
        <taxon>Bacteroidaceae</taxon>
        <taxon>Bacteroides</taxon>
    </lineage>
</organism>
<proteinExistence type="predicted"/>
<name>A0A139KN69_9BACE</name>
<dbReference type="RefSeq" id="WP_231864214.1">
    <property type="nucleotide sequence ID" value="NZ_KQ968742.1"/>
</dbReference>
<feature type="non-terminal residue" evidence="1">
    <location>
        <position position="1"/>
    </location>
</feature>
<evidence type="ECO:0000313" key="2">
    <source>
        <dbReference type="Proteomes" id="UP000070319"/>
    </source>
</evidence>
<sequence length="80" mass="9260">SENGKGSGKIRKKTPKTKKHDEIVLFSYVPKSGRTAKKDKMQCFSARFLQILQQRKAMSMSDCIFFIQVSHLPILYNTYM</sequence>
<dbReference type="PATRIC" id="fig|329854.7.peg.5498"/>
<reference evidence="1 2" key="1">
    <citation type="submission" date="2016-02" db="EMBL/GenBank/DDBJ databases">
        <authorList>
            <person name="Wen L."/>
            <person name="He K."/>
            <person name="Yang H."/>
        </authorList>
    </citation>
    <scope>NUCLEOTIDE SEQUENCE [LARGE SCALE GENOMIC DNA]</scope>
    <source>
        <strain evidence="1 2">KLE1704</strain>
    </source>
</reference>
<dbReference type="AlphaFoldDB" id="A0A139KN69"/>
<dbReference type="Proteomes" id="UP000070319">
    <property type="component" value="Unassembled WGS sequence"/>
</dbReference>